<evidence type="ECO:0000256" key="1">
    <source>
        <dbReference type="ARBA" id="ARBA00004141"/>
    </source>
</evidence>
<dbReference type="InterPro" id="IPR050352">
    <property type="entry name" value="ABCG_transporters"/>
</dbReference>
<evidence type="ECO:0000256" key="3">
    <source>
        <dbReference type="ARBA" id="ARBA00022448"/>
    </source>
</evidence>
<dbReference type="GO" id="GO:0042626">
    <property type="term" value="F:ATPase-coupled transmembrane transporter activity"/>
    <property type="evidence" value="ECO:0007669"/>
    <property type="project" value="TreeGrafter"/>
</dbReference>
<keyword evidence="3" id="KW-0813">Transport</keyword>
<dbReference type="Pfam" id="PF00005">
    <property type="entry name" value="ABC_tran"/>
    <property type="match status" value="1"/>
</dbReference>
<dbReference type="Proteomes" id="UP000499080">
    <property type="component" value="Unassembled WGS sequence"/>
</dbReference>
<evidence type="ECO:0000256" key="6">
    <source>
        <dbReference type="ARBA" id="ARBA00023136"/>
    </source>
</evidence>
<name>A0A4Y2SBE0_ARAVE</name>
<dbReference type="SUPFAM" id="SSF52540">
    <property type="entry name" value="P-loop containing nucleoside triphosphate hydrolases"/>
    <property type="match status" value="1"/>
</dbReference>
<evidence type="ECO:0000256" key="5">
    <source>
        <dbReference type="ARBA" id="ARBA00022989"/>
    </source>
</evidence>
<gene>
    <name evidence="8" type="primary">ABCG1_2</name>
    <name evidence="8" type="ORF">AVEN_185637_1</name>
</gene>
<keyword evidence="8" id="KW-0547">Nucleotide-binding</keyword>
<keyword evidence="4" id="KW-0812">Transmembrane</keyword>
<sequence>MNTGWSIDPSEHLQSNQISLEDGKAHKAGKDIINIFTDDSKTQHGVKAAFCVLNNDIWAYRWFAKLNDENNVFQAELITLHEAVDDCMEALGLKEHQNNKASQLSGGQRKRLCIAQEIVSNPPLIFLDEPTSGLDSSSCLQCVQLLKSLAEEGRAVICTIHQPSARIFELFDKELSDSKIHSEDIRFDRRQAELFANDAFMGIFGV</sequence>
<dbReference type="PANTHER" id="PTHR48041:SF78">
    <property type="entry name" value="ABC TRANSPORTER EXPRESSED IN TRACHEA, ISOFORM A"/>
    <property type="match status" value="1"/>
</dbReference>
<comment type="caution">
    <text evidence="8">The sequence shown here is derived from an EMBL/GenBank/DDBJ whole genome shotgun (WGS) entry which is preliminary data.</text>
</comment>
<dbReference type="InterPro" id="IPR003439">
    <property type="entry name" value="ABC_transporter-like_ATP-bd"/>
</dbReference>
<dbReference type="OrthoDB" id="66620at2759"/>
<dbReference type="PANTHER" id="PTHR48041">
    <property type="entry name" value="ABC TRANSPORTER G FAMILY MEMBER 28"/>
    <property type="match status" value="1"/>
</dbReference>
<proteinExistence type="inferred from homology"/>
<dbReference type="GO" id="GO:0005886">
    <property type="term" value="C:plasma membrane"/>
    <property type="evidence" value="ECO:0007669"/>
    <property type="project" value="TreeGrafter"/>
</dbReference>
<keyword evidence="5" id="KW-1133">Transmembrane helix</keyword>
<comment type="similarity">
    <text evidence="2">Belongs to the ABC transporter superfamily. ABCG family. Eye pigment precursor importer (TC 3.A.1.204) subfamily.</text>
</comment>
<accession>A0A4Y2SBE0</accession>
<dbReference type="InterPro" id="IPR017871">
    <property type="entry name" value="ABC_transporter-like_CS"/>
</dbReference>
<evidence type="ECO:0000256" key="4">
    <source>
        <dbReference type="ARBA" id="ARBA00022692"/>
    </source>
</evidence>
<feature type="domain" description="ABC transporter" evidence="7">
    <location>
        <begin position="62"/>
        <end position="132"/>
    </location>
</feature>
<dbReference type="Gene3D" id="3.40.50.300">
    <property type="entry name" value="P-loop containing nucleotide triphosphate hydrolases"/>
    <property type="match status" value="1"/>
</dbReference>
<reference evidence="8 9" key="1">
    <citation type="journal article" date="2019" name="Sci. Rep.">
        <title>Orb-weaving spider Araneus ventricosus genome elucidates the spidroin gene catalogue.</title>
        <authorList>
            <person name="Kono N."/>
            <person name="Nakamura H."/>
            <person name="Ohtoshi R."/>
            <person name="Moran D.A.P."/>
            <person name="Shinohara A."/>
            <person name="Yoshida Y."/>
            <person name="Fujiwara M."/>
            <person name="Mori M."/>
            <person name="Tomita M."/>
            <person name="Arakawa K."/>
        </authorList>
    </citation>
    <scope>NUCLEOTIDE SEQUENCE [LARGE SCALE GENOMIC DNA]</scope>
</reference>
<dbReference type="EMBL" id="BGPR01020406">
    <property type="protein sequence ID" value="GBN84575.1"/>
    <property type="molecule type" value="Genomic_DNA"/>
</dbReference>
<keyword evidence="9" id="KW-1185">Reference proteome</keyword>
<organism evidence="8 9">
    <name type="scientific">Araneus ventricosus</name>
    <name type="common">Orbweaver spider</name>
    <name type="synonym">Epeira ventricosa</name>
    <dbReference type="NCBI Taxonomy" id="182803"/>
    <lineage>
        <taxon>Eukaryota</taxon>
        <taxon>Metazoa</taxon>
        <taxon>Ecdysozoa</taxon>
        <taxon>Arthropoda</taxon>
        <taxon>Chelicerata</taxon>
        <taxon>Arachnida</taxon>
        <taxon>Araneae</taxon>
        <taxon>Araneomorphae</taxon>
        <taxon>Entelegynae</taxon>
        <taxon>Araneoidea</taxon>
        <taxon>Araneidae</taxon>
        <taxon>Araneus</taxon>
    </lineage>
</organism>
<evidence type="ECO:0000256" key="2">
    <source>
        <dbReference type="ARBA" id="ARBA00005814"/>
    </source>
</evidence>
<dbReference type="AlphaFoldDB" id="A0A4Y2SBE0"/>
<protein>
    <submittedName>
        <fullName evidence="8">ATP-binding cassette sub-family G member 1</fullName>
    </submittedName>
</protein>
<dbReference type="PROSITE" id="PS00211">
    <property type="entry name" value="ABC_TRANSPORTER_1"/>
    <property type="match status" value="1"/>
</dbReference>
<keyword evidence="8" id="KW-0067">ATP-binding</keyword>
<evidence type="ECO:0000259" key="7">
    <source>
        <dbReference type="Pfam" id="PF00005"/>
    </source>
</evidence>
<evidence type="ECO:0000313" key="8">
    <source>
        <dbReference type="EMBL" id="GBN84575.1"/>
    </source>
</evidence>
<comment type="subcellular location">
    <subcellularLocation>
        <location evidence="1">Membrane</location>
        <topology evidence="1">Multi-pass membrane protein</topology>
    </subcellularLocation>
</comment>
<evidence type="ECO:0000313" key="9">
    <source>
        <dbReference type="Proteomes" id="UP000499080"/>
    </source>
</evidence>
<dbReference type="GO" id="GO:0005524">
    <property type="term" value="F:ATP binding"/>
    <property type="evidence" value="ECO:0007669"/>
    <property type="project" value="UniProtKB-KW"/>
</dbReference>
<keyword evidence="6" id="KW-0472">Membrane</keyword>
<dbReference type="InterPro" id="IPR027417">
    <property type="entry name" value="P-loop_NTPase"/>
</dbReference>
<dbReference type="GO" id="GO:0016887">
    <property type="term" value="F:ATP hydrolysis activity"/>
    <property type="evidence" value="ECO:0007669"/>
    <property type="project" value="InterPro"/>
</dbReference>